<organism evidence="1">
    <name type="scientific">hydrothermal vent metagenome</name>
    <dbReference type="NCBI Taxonomy" id="652676"/>
    <lineage>
        <taxon>unclassified sequences</taxon>
        <taxon>metagenomes</taxon>
        <taxon>ecological metagenomes</taxon>
    </lineage>
</organism>
<proteinExistence type="predicted"/>
<protein>
    <submittedName>
        <fullName evidence="1">Uncharacterized protein</fullName>
    </submittedName>
</protein>
<name>A0A3B0XBL3_9ZZZZ</name>
<reference evidence="1" key="1">
    <citation type="submission" date="2018-06" db="EMBL/GenBank/DDBJ databases">
        <authorList>
            <person name="Zhirakovskaya E."/>
        </authorList>
    </citation>
    <scope>NUCLEOTIDE SEQUENCE</scope>
</reference>
<evidence type="ECO:0000313" key="1">
    <source>
        <dbReference type="EMBL" id="VAW58919.1"/>
    </source>
</evidence>
<accession>A0A3B0XBL3</accession>
<dbReference type="AlphaFoldDB" id="A0A3B0XBL3"/>
<sequence length="257" mass="30426">MGIRIHKVLGYGLTDVQYDEKNWEITDPRFNPNGYFGIQDVFDREEAFTDKGFDEYVNEIDGDTGDKFNNLYILQCGRKEALEKNGHTSKNGDLLYNYKDSIESSVTYDSEYGDSNIMVFTPPYWGKYWIRYDDSIDYYDSQHYDEDGGIINGHQMLNRPIYPFDGYQDNRTTPPTIITHTDFRLYVDSRDFKKSYANTMRENLKERMAFNSDEEIEQAINPIIPLELVELLKYLKVFNDEKIIYTLRPMLYWYWGG</sequence>
<gene>
    <name evidence="1" type="ORF">MNBD_GAMMA08-1552</name>
</gene>
<dbReference type="EMBL" id="UOFH01000044">
    <property type="protein sequence ID" value="VAW58919.1"/>
    <property type="molecule type" value="Genomic_DNA"/>
</dbReference>